<gene>
    <name evidence="2" type="ORF">ACE1YR_19225</name>
</gene>
<organism evidence="2 3">
    <name type="scientific">Pseudomonas boreofloridensis</name>
    <dbReference type="NCBI Taxonomy" id="3064348"/>
    <lineage>
        <taxon>Bacteria</taxon>
        <taxon>Pseudomonadati</taxon>
        <taxon>Pseudomonadota</taxon>
        <taxon>Gammaproteobacteria</taxon>
        <taxon>Pseudomonadales</taxon>
        <taxon>Pseudomonadaceae</taxon>
        <taxon>Pseudomonas</taxon>
    </lineage>
</organism>
<comment type="caution">
    <text evidence="2">The sequence shown here is derived from an EMBL/GenBank/DDBJ whole genome shotgun (WGS) entry which is preliminary data.</text>
</comment>
<proteinExistence type="predicted"/>
<evidence type="ECO:0000313" key="2">
    <source>
        <dbReference type="EMBL" id="MFB3802538.1"/>
    </source>
</evidence>
<dbReference type="EMBL" id="JBHFXX010000022">
    <property type="protein sequence ID" value="MFB3802538.1"/>
    <property type="molecule type" value="Genomic_DNA"/>
</dbReference>
<dbReference type="Gene3D" id="3.40.1580.10">
    <property type="entry name" value="SMI1/KNR4-like"/>
    <property type="match status" value="1"/>
</dbReference>
<evidence type="ECO:0000313" key="3">
    <source>
        <dbReference type="Proteomes" id="UP001577047"/>
    </source>
</evidence>
<protein>
    <submittedName>
        <fullName evidence="2">SMI1/KNR4 family protein</fullName>
    </submittedName>
</protein>
<dbReference type="Proteomes" id="UP001577047">
    <property type="component" value="Unassembled WGS sequence"/>
</dbReference>
<evidence type="ECO:0000259" key="1">
    <source>
        <dbReference type="Pfam" id="PF09346"/>
    </source>
</evidence>
<reference evidence="2 3" key="1">
    <citation type="submission" date="2024-09" db="EMBL/GenBank/DDBJ databases">
        <authorList>
            <person name="Fullem K."/>
        </authorList>
    </citation>
    <scope>NUCLEOTIDE SEQUENCE [LARGE SCALE GENOMIC DNA]</scope>
    <source>
        <strain evidence="3">K1(2024)</strain>
    </source>
</reference>
<dbReference type="Pfam" id="PF09346">
    <property type="entry name" value="SMI1_KNR4"/>
    <property type="match status" value="1"/>
</dbReference>
<dbReference type="SUPFAM" id="SSF160631">
    <property type="entry name" value="SMI1/KNR4-like"/>
    <property type="match status" value="1"/>
</dbReference>
<name>A0ABV4ZD32_9PSED</name>
<feature type="domain" description="Knr4/Smi1-like" evidence="1">
    <location>
        <begin position="35"/>
        <end position="141"/>
    </location>
</feature>
<accession>A0ABV4ZD32</accession>
<dbReference type="RefSeq" id="WP_304484286.1">
    <property type="nucleotide sequence ID" value="NZ_JAUQOQ010000007.1"/>
</dbReference>
<dbReference type="InterPro" id="IPR018958">
    <property type="entry name" value="Knr4/Smi1-like_dom"/>
</dbReference>
<keyword evidence="3" id="KW-1185">Reference proteome</keyword>
<sequence>MKAIDVLIDEVARDKRCKIFPVKNELPPLPSSNLAYPSDLIDFYNLCGGAILFEAGKDNFSFEILSPDDLVQMNVVVLGDECLFDISSTWYAICRTDSGDYISIDLSRERNGRCYDSNHEVHGVPGSCPIVSLSFEELLNKLYRTNGKDIFWKSTNYGDAYG</sequence>
<dbReference type="InterPro" id="IPR037883">
    <property type="entry name" value="Knr4/Smi1-like_sf"/>
</dbReference>